<proteinExistence type="predicted"/>
<dbReference type="STRING" id="35608.A0A2U1KXF2"/>
<dbReference type="EMBL" id="PKPP01013072">
    <property type="protein sequence ID" value="PWA41448.1"/>
    <property type="molecule type" value="Genomic_DNA"/>
</dbReference>
<dbReference type="InterPro" id="IPR035979">
    <property type="entry name" value="RBD_domain_sf"/>
</dbReference>
<comment type="caution">
    <text evidence="1">The sequence shown here is derived from an EMBL/GenBank/DDBJ whole genome shotgun (WGS) entry which is preliminary data.</text>
</comment>
<dbReference type="AlphaFoldDB" id="A0A2U1KXF2"/>
<protein>
    <submittedName>
        <fullName evidence="1">Polyadenylate-binding protein RBP45</fullName>
    </submittedName>
</protein>
<dbReference type="Gene3D" id="3.30.70.330">
    <property type="match status" value="1"/>
</dbReference>
<evidence type="ECO:0000313" key="1">
    <source>
        <dbReference type="EMBL" id="PWA41448.1"/>
    </source>
</evidence>
<sequence>MNATDRTQFLSFLDTYGDPCSSSLTDKLCVFEQQMFEASYQNTQGAPNDDYPNDTTKHRKRVFSQYGQLVHVKIPVGKRCGFIQFAESLGTKMGVGFGAEMGAVMGAFECFNEP</sequence>
<dbReference type="OrthoDB" id="446113at2759"/>
<dbReference type="Proteomes" id="UP000245207">
    <property type="component" value="Unassembled WGS sequence"/>
</dbReference>
<organism evidence="1 2">
    <name type="scientific">Artemisia annua</name>
    <name type="common">Sweet wormwood</name>
    <dbReference type="NCBI Taxonomy" id="35608"/>
    <lineage>
        <taxon>Eukaryota</taxon>
        <taxon>Viridiplantae</taxon>
        <taxon>Streptophyta</taxon>
        <taxon>Embryophyta</taxon>
        <taxon>Tracheophyta</taxon>
        <taxon>Spermatophyta</taxon>
        <taxon>Magnoliopsida</taxon>
        <taxon>eudicotyledons</taxon>
        <taxon>Gunneridae</taxon>
        <taxon>Pentapetalae</taxon>
        <taxon>asterids</taxon>
        <taxon>campanulids</taxon>
        <taxon>Asterales</taxon>
        <taxon>Asteraceae</taxon>
        <taxon>Asteroideae</taxon>
        <taxon>Anthemideae</taxon>
        <taxon>Artemisiinae</taxon>
        <taxon>Artemisia</taxon>
    </lineage>
</organism>
<reference evidence="1 2" key="1">
    <citation type="journal article" date="2018" name="Mol. Plant">
        <title>The genome of Artemisia annua provides insight into the evolution of Asteraceae family and artemisinin biosynthesis.</title>
        <authorList>
            <person name="Shen Q."/>
            <person name="Zhang L."/>
            <person name="Liao Z."/>
            <person name="Wang S."/>
            <person name="Yan T."/>
            <person name="Shi P."/>
            <person name="Liu M."/>
            <person name="Fu X."/>
            <person name="Pan Q."/>
            <person name="Wang Y."/>
            <person name="Lv Z."/>
            <person name="Lu X."/>
            <person name="Zhang F."/>
            <person name="Jiang W."/>
            <person name="Ma Y."/>
            <person name="Chen M."/>
            <person name="Hao X."/>
            <person name="Li L."/>
            <person name="Tang Y."/>
            <person name="Lv G."/>
            <person name="Zhou Y."/>
            <person name="Sun X."/>
            <person name="Brodelius P.E."/>
            <person name="Rose J.K.C."/>
            <person name="Tang K."/>
        </authorList>
    </citation>
    <scope>NUCLEOTIDE SEQUENCE [LARGE SCALE GENOMIC DNA]</scope>
    <source>
        <strain evidence="2">cv. Huhao1</strain>
        <tissue evidence="1">Leaf</tissue>
    </source>
</reference>
<dbReference type="SUPFAM" id="SSF54928">
    <property type="entry name" value="RNA-binding domain, RBD"/>
    <property type="match status" value="1"/>
</dbReference>
<keyword evidence="2" id="KW-1185">Reference proteome</keyword>
<evidence type="ECO:0000313" key="2">
    <source>
        <dbReference type="Proteomes" id="UP000245207"/>
    </source>
</evidence>
<name>A0A2U1KXF2_ARTAN</name>
<dbReference type="GO" id="GO:0003676">
    <property type="term" value="F:nucleic acid binding"/>
    <property type="evidence" value="ECO:0007669"/>
    <property type="project" value="InterPro"/>
</dbReference>
<gene>
    <name evidence="1" type="ORF">CTI12_AA476050</name>
</gene>
<dbReference type="InterPro" id="IPR012677">
    <property type="entry name" value="Nucleotide-bd_a/b_plait_sf"/>
</dbReference>
<accession>A0A2U1KXF2</accession>